<name>A0A8J3TMZ4_9ACTN</name>
<dbReference type="RefSeq" id="WP_203952857.1">
    <property type="nucleotide sequence ID" value="NZ_BOOO01000011.1"/>
</dbReference>
<protein>
    <submittedName>
        <fullName evidence="2">Uncharacterized protein</fullName>
    </submittedName>
</protein>
<sequence length="139" mass="14443">MDCIDCIDCMAVTDATEVTGVMADSADIEDIDEIDDMDGIARTEGAAEMISRSPPGRAPRKRIDAALDTGRVPCAAGRAAPGRTDGRRARRCAAGRLRRSSGHDLLDGPVARRSAGAEMAGAAFTPGKTGSMTLSMNSC</sequence>
<accession>A0A8J3TMZ4</accession>
<dbReference type="AlphaFoldDB" id="A0A8J3TMZ4"/>
<dbReference type="Proteomes" id="UP000650628">
    <property type="component" value="Unassembled WGS sequence"/>
</dbReference>
<proteinExistence type="predicted"/>
<organism evidence="2 3">
    <name type="scientific">Planotetraspora mira</name>
    <dbReference type="NCBI Taxonomy" id="58121"/>
    <lineage>
        <taxon>Bacteria</taxon>
        <taxon>Bacillati</taxon>
        <taxon>Actinomycetota</taxon>
        <taxon>Actinomycetes</taxon>
        <taxon>Streptosporangiales</taxon>
        <taxon>Streptosporangiaceae</taxon>
        <taxon>Planotetraspora</taxon>
    </lineage>
</organism>
<feature type="compositionally biased region" description="Polar residues" evidence="1">
    <location>
        <begin position="128"/>
        <end position="139"/>
    </location>
</feature>
<keyword evidence="3" id="KW-1185">Reference proteome</keyword>
<evidence type="ECO:0000313" key="2">
    <source>
        <dbReference type="EMBL" id="GII28826.1"/>
    </source>
</evidence>
<reference evidence="2 3" key="1">
    <citation type="submission" date="2021-01" db="EMBL/GenBank/DDBJ databases">
        <title>Whole genome shotgun sequence of Planotetraspora mira NBRC 15435.</title>
        <authorList>
            <person name="Komaki H."/>
            <person name="Tamura T."/>
        </authorList>
    </citation>
    <scope>NUCLEOTIDE SEQUENCE [LARGE SCALE GENOMIC DNA]</scope>
    <source>
        <strain evidence="2 3">NBRC 15435</strain>
    </source>
</reference>
<comment type="caution">
    <text evidence="2">The sequence shown here is derived from an EMBL/GenBank/DDBJ whole genome shotgun (WGS) entry which is preliminary data.</text>
</comment>
<evidence type="ECO:0000313" key="3">
    <source>
        <dbReference type="Proteomes" id="UP000650628"/>
    </source>
</evidence>
<feature type="region of interest" description="Disordered" evidence="1">
    <location>
        <begin position="117"/>
        <end position="139"/>
    </location>
</feature>
<gene>
    <name evidence="2" type="ORF">Pmi06nite_22680</name>
</gene>
<dbReference type="EMBL" id="BOOO01000011">
    <property type="protein sequence ID" value="GII28826.1"/>
    <property type="molecule type" value="Genomic_DNA"/>
</dbReference>
<evidence type="ECO:0000256" key="1">
    <source>
        <dbReference type="SAM" id="MobiDB-lite"/>
    </source>
</evidence>